<feature type="transmembrane region" description="Helical" evidence="2">
    <location>
        <begin position="281"/>
        <end position="304"/>
    </location>
</feature>
<protein>
    <recommendedName>
        <fullName evidence="3">Brl1/Brr6 domain-containing protein</fullName>
    </recommendedName>
</protein>
<evidence type="ECO:0000259" key="3">
    <source>
        <dbReference type="SMART" id="SM01042"/>
    </source>
</evidence>
<evidence type="ECO:0000256" key="1">
    <source>
        <dbReference type="SAM" id="MobiDB-lite"/>
    </source>
</evidence>
<gene>
    <name evidence="4" type="ORF">PDIGIT_LOCUS13348</name>
</gene>
<feature type="region of interest" description="Disordered" evidence="1">
    <location>
        <begin position="1"/>
        <end position="246"/>
    </location>
</feature>
<feature type="region of interest" description="Disordered" evidence="1">
    <location>
        <begin position="415"/>
        <end position="434"/>
    </location>
</feature>
<feature type="transmembrane region" description="Helical" evidence="2">
    <location>
        <begin position="386"/>
        <end position="404"/>
    </location>
</feature>
<feature type="region of interest" description="Disordered" evidence="1">
    <location>
        <begin position="467"/>
        <end position="487"/>
    </location>
</feature>
<comment type="caution">
    <text evidence="4">The sequence shown here is derived from an EMBL/GenBank/DDBJ whole genome shotgun (WGS) entry which is preliminary data.</text>
</comment>
<dbReference type="EMBL" id="CAOQHR010000010">
    <property type="protein sequence ID" value="CAI6340177.1"/>
    <property type="molecule type" value="Genomic_DNA"/>
</dbReference>
<feature type="compositionally biased region" description="Polar residues" evidence="1">
    <location>
        <begin position="27"/>
        <end position="36"/>
    </location>
</feature>
<organism evidence="4 5">
    <name type="scientific">Periconia digitata</name>
    <dbReference type="NCBI Taxonomy" id="1303443"/>
    <lineage>
        <taxon>Eukaryota</taxon>
        <taxon>Fungi</taxon>
        <taxon>Dikarya</taxon>
        <taxon>Ascomycota</taxon>
        <taxon>Pezizomycotina</taxon>
        <taxon>Dothideomycetes</taxon>
        <taxon>Pleosporomycetidae</taxon>
        <taxon>Pleosporales</taxon>
        <taxon>Massarineae</taxon>
        <taxon>Periconiaceae</taxon>
        <taxon>Periconia</taxon>
    </lineage>
</organism>
<proteinExistence type="predicted"/>
<name>A0A9W4XYQ8_9PLEO</name>
<dbReference type="GO" id="GO:0055088">
    <property type="term" value="P:lipid homeostasis"/>
    <property type="evidence" value="ECO:0007669"/>
    <property type="project" value="InterPro"/>
</dbReference>
<feature type="compositionally biased region" description="Polar residues" evidence="1">
    <location>
        <begin position="112"/>
        <end position="143"/>
    </location>
</feature>
<reference evidence="4" key="1">
    <citation type="submission" date="2023-01" db="EMBL/GenBank/DDBJ databases">
        <authorList>
            <person name="Van Ghelder C."/>
            <person name="Rancurel C."/>
        </authorList>
    </citation>
    <scope>NUCLEOTIDE SEQUENCE</scope>
    <source>
        <strain evidence="4">CNCM I-4278</strain>
    </source>
</reference>
<dbReference type="Pfam" id="PF10104">
    <property type="entry name" value="Brr6_like_C_C"/>
    <property type="match status" value="1"/>
</dbReference>
<keyword evidence="5" id="KW-1185">Reference proteome</keyword>
<dbReference type="GO" id="GO:0031965">
    <property type="term" value="C:nuclear membrane"/>
    <property type="evidence" value="ECO:0007669"/>
    <property type="project" value="InterPro"/>
</dbReference>
<feature type="compositionally biased region" description="Polar residues" evidence="1">
    <location>
        <begin position="234"/>
        <end position="246"/>
    </location>
</feature>
<dbReference type="GO" id="GO:0006998">
    <property type="term" value="P:nuclear envelope organization"/>
    <property type="evidence" value="ECO:0007669"/>
    <property type="project" value="InterPro"/>
</dbReference>
<dbReference type="AlphaFoldDB" id="A0A9W4XYQ8"/>
<keyword evidence="2" id="KW-0812">Transmembrane</keyword>
<evidence type="ECO:0000313" key="4">
    <source>
        <dbReference type="EMBL" id="CAI6340177.1"/>
    </source>
</evidence>
<dbReference type="PANTHER" id="PTHR28136">
    <property type="entry name" value="NUCLEUS EXPORT PROTEIN BRR6"/>
    <property type="match status" value="1"/>
</dbReference>
<keyword evidence="2" id="KW-0472">Membrane</keyword>
<feature type="compositionally biased region" description="Basic and acidic residues" evidence="1">
    <location>
        <begin position="190"/>
        <end position="208"/>
    </location>
</feature>
<accession>A0A9W4XYQ8</accession>
<dbReference type="InterPro" id="IPR040202">
    <property type="entry name" value="Brl1/Brr6"/>
</dbReference>
<sequence>MSRHRPSTTPMDFEWENETGRVDASSPWITSQQSQLAKKRKLKSSTAEPIPSNPPQQQPLTCDPRAGLSGTHSVLDSPTKNPSSTPNRPQLREPNGQHYLFSGQKPIPSIPTHIQNSSAWEPRTPQTVVDFSSGGETPNTPGQDSDLAATPDTQLASRMGGLSHGDRKSPRKSKRESFMGLFSRSTPSPSKDEPPSRKGYSKKAENRVMKRRSRKQKSAYAEDADDSDYEQNRNRNNTANGGPNSATKGGFAGAIANIPGVLQWVEAHPNLPAVLSYYMQFFVNTILGLSFLYIFYSVICAVYNDVNLEANSRANEIMHDIAICAKDYRDNGCALARVPPALQQPCMRWESCMNQDVKKIAHASVGMTAIAKIINAFTEEFSYKSMIFMAIVLFGGFNLSNWAFNRIRNDQVHPSSQHQQFEYAPPATPQRQTSGNSAAYMLMDGHQTPAWHTPYGTPYASIQRPGLQHASQSLPALPSSSTVGGAEEGEHVPMAAAARAAQGRKGGGGIFASRR</sequence>
<dbReference type="PANTHER" id="PTHR28136:SF1">
    <property type="entry name" value="NUCLEUS EXPORT PROTEIN BRL1"/>
    <property type="match status" value="1"/>
</dbReference>
<dbReference type="OrthoDB" id="5961at2759"/>
<evidence type="ECO:0000256" key="2">
    <source>
        <dbReference type="SAM" id="Phobius"/>
    </source>
</evidence>
<keyword evidence="2" id="KW-1133">Transmembrane helix</keyword>
<feature type="compositionally biased region" description="Polar residues" evidence="1">
    <location>
        <begin position="70"/>
        <end position="88"/>
    </location>
</feature>
<feature type="domain" description="Brl1/Brr6" evidence="3">
    <location>
        <begin position="275"/>
        <end position="408"/>
    </location>
</feature>
<evidence type="ECO:0000313" key="5">
    <source>
        <dbReference type="Proteomes" id="UP001152607"/>
    </source>
</evidence>
<dbReference type="Proteomes" id="UP001152607">
    <property type="component" value="Unassembled WGS sequence"/>
</dbReference>
<feature type="compositionally biased region" description="Low complexity" evidence="1">
    <location>
        <begin position="470"/>
        <end position="481"/>
    </location>
</feature>
<dbReference type="SMART" id="SM01042">
    <property type="entry name" value="Brr6_like_C_C"/>
    <property type="match status" value="1"/>
</dbReference>
<dbReference type="InterPro" id="IPR018767">
    <property type="entry name" value="Brl1/Brr6_dom"/>
</dbReference>